<reference evidence="6 7" key="1">
    <citation type="journal article" date="2014" name="Int. J. Syst. Evol. Microbiol.">
        <title>Complete genome sequence of Corynebacterium casei LMG S-19264T (=DSM 44701T), isolated from a smear-ripened cheese.</title>
        <authorList>
            <consortium name="US DOE Joint Genome Institute (JGI-PGF)"/>
            <person name="Walter F."/>
            <person name="Albersmeier A."/>
            <person name="Kalinowski J."/>
            <person name="Ruckert C."/>
        </authorList>
    </citation>
    <scope>NUCLEOTIDE SEQUENCE [LARGE SCALE GENOMIC DNA]</scope>
    <source>
        <strain evidence="6 7">CGMCC 1.15896</strain>
    </source>
</reference>
<dbReference type="CDD" id="cd01392">
    <property type="entry name" value="HTH_LacI"/>
    <property type="match status" value="1"/>
</dbReference>
<dbReference type="SMART" id="SM00354">
    <property type="entry name" value="HTH_LACI"/>
    <property type="match status" value="1"/>
</dbReference>
<dbReference type="InterPro" id="IPR010982">
    <property type="entry name" value="Lambda_DNA-bd_dom_sf"/>
</dbReference>
<dbReference type="GO" id="GO:0000976">
    <property type="term" value="F:transcription cis-regulatory region binding"/>
    <property type="evidence" value="ECO:0007669"/>
    <property type="project" value="TreeGrafter"/>
</dbReference>
<keyword evidence="4" id="KW-0804">Transcription</keyword>
<evidence type="ECO:0000259" key="5">
    <source>
        <dbReference type="PROSITE" id="PS50932"/>
    </source>
</evidence>
<dbReference type="Pfam" id="PF13377">
    <property type="entry name" value="Peripla_BP_3"/>
    <property type="match status" value="1"/>
</dbReference>
<evidence type="ECO:0000256" key="3">
    <source>
        <dbReference type="ARBA" id="ARBA00023125"/>
    </source>
</evidence>
<evidence type="ECO:0000256" key="4">
    <source>
        <dbReference type="ARBA" id="ARBA00023163"/>
    </source>
</evidence>
<dbReference type="Pfam" id="PF00356">
    <property type="entry name" value="LacI"/>
    <property type="match status" value="1"/>
</dbReference>
<gene>
    <name evidence="6" type="ORF">GCM10011499_36120</name>
</gene>
<dbReference type="PANTHER" id="PTHR30146:SF148">
    <property type="entry name" value="HTH-TYPE TRANSCRIPTIONAL REPRESSOR PURR-RELATED"/>
    <property type="match status" value="1"/>
</dbReference>
<dbReference type="AlphaFoldDB" id="A0A916W3B8"/>
<keyword evidence="7" id="KW-1185">Reference proteome</keyword>
<proteinExistence type="predicted"/>
<sequence>MRVTADDVARAAGVSRAMVSRAFTDGASISVAKRTHVRAVAEELGYHPNLIARGLTGSRTGLVAVVVGAVARPYEAWLLEHLGQAVRKTGSWPLLIQVGPDDEVDSALENALAYQVDGAIVAAGSVSKRLAERCKSVGVPVVLVGRILNDESADSVCCDNRQGMAEIVDFLVARGRRKIAWIGGTADTFSNLERFAGLKIGLAAQGLEIFDIRQGDYSLDSGLAQGLALLTSPQLPDAIVCGNDAMAMGVVDAARRLKIAVPDQLSIVGFDDIPAAAWDPYLLTTSRNPVQETVDAALELLVSRIADDTQPFRSVRLAAKLVVRSSA</sequence>
<dbReference type="SUPFAM" id="SSF47413">
    <property type="entry name" value="lambda repressor-like DNA-binding domains"/>
    <property type="match status" value="1"/>
</dbReference>
<accession>A0A916W3B8</accession>
<dbReference type="EMBL" id="BMKB01000008">
    <property type="protein sequence ID" value="GGA62503.1"/>
    <property type="molecule type" value="Genomic_DNA"/>
</dbReference>
<dbReference type="GO" id="GO:0003700">
    <property type="term" value="F:DNA-binding transcription factor activity"/>
    <property type="evidence" value="ECO:0007669"/>
    <property type="project" value="TreeGrafter"/>
</dbReference>
<keyword evidence="3" id="KW-0238">DNA-binding</keyword>
<evidence type="ECO:0000256" key="1">
    <source>
        <dbReference type="ARBA" id="ARBA00022491"/>
    </source>
</evidence>
<keyword evidence="2" id="KW-0805">Transcription regulation</keyword>
<name>A0A916W3B8_9HYPH</name>
<comment type="caution">
    <text evidence="6">The sequence shown here is derived from an EMBL/GenBank/DDBJ whole genome shotgun (WGS) entry which is preliminary data.</text>
</comment>
<dbReference type="PROSITE" id="PS50932">
    <property type="entry name" value="HTH_LACI_2"/>
    <property type="match status" value="1"/>
</dbReference>
<dbReference type="Gene3D" id="1.10.260.40">
    <property type="entry name" value="lambda repressor-like DNA-binding domains"/>
    <property type="match status" value="1"/>
</dbReference>
<keyword evidence="1" id="KW-0678">Repressor</keyword>
<feature type="domain" description="HTH lacI-type" evidence="5">
    <location>
        <begin position="3"/>
        <end position="57"/>
    </location>
</feature>
<dbReference type="RefSeq" id="WP_127072251.1">
    <property type="nucleotide sequence ID" value="NZ_BMKB01000008.1"/>
</dbReference>
<dbReference type="OrthoDB" id="8433438at2"/>
<dbReference type="InterPro" id="IPR000843">
    <property type="entry name" value="HTH_LacI"/>
</dbReference>
<evidence type="ECO:0000313" key="7">
    <source>
        <dbReference type="Proteomes" id="UP000596977"/>
    </source>
</evidence>
<evidence type="ECO:0000313" key="6">
    <source>
        <dbReference type="EMBL" id="GGA62503.1"/>
    </source>
</evidence>
<dbReference type="InterPro" id="IPR028082">
    <property type="entry name" value="Peripla_BP_I"/>
</dbReference>
<dbReference type="PANTHER" id="PTHR30146">
    <property type="entry name" value="LACI-RELATED TRANSCRIPTIONAL REPRESSOR"/>
    <property type="match status" value="1"/>
</dbReference>
<dbReference type="Gene3D" id="3.40.50.2300">
    <property type="match status" value="2"/>
</dbReference>
<organism evidence="6 7">
    <name type="scientific">Pelagibacterium lentulum</name>
    <dbReference type="NCBI Taxonomy" id="2029865"/>
    <lineage>
        <taxon>Bacteria</taxon>
        <taxon>Pseudomonadati</taxon>
        <taxon>Pseudomonadota</taxon>
        <taxon>Alphaproteobacteria</taxon>
        <taxon>Hyphomicrobiales</taxon>
        <taxon>Devosiaceae</taxon>
        <taxon>Pelagibacterium</taxon>
    </lineage>
</organism>
<dbReference type="SUPFAM" id="SSF53822">
    <property type="entry name" value="Periplasmic binding protein-like I"/>
    <property type="match status" value="1"/>
</dbReference>
<dbReference type="CDD" id="cd06278">
    <property type="entry name" value="PBP1_LacI-like"/>
    <property type="match status" value="1"/>
</dbReference>
<dbReference type="InterPro" id="IPR046335">
    <property type="entry name" value="LacI/GalR-like_sensor"/>
</dbReference>
<dbReference type="Proteomes" id="UP000596977">
    <property type="component" value="Unassembled WGS sequence"/>
</dbReference>
<protein>
    <submittedName>
        <fullName evidence="6">Transcriptional regulator</fullName>
    </submittedName>
</protein>
<evidence type="ECO:0000256" key="2">
    <source>
        <dbReference type="ARBA" id="ARBA00023015"/>
    </source>
</evidence>